<keyword evidence="1 3" id="KW-0285">Flavoprotein</keyword>
<feature type="binding site" evidence="3">
    <location>
        <position position="76"/>
    </location>
    <ligand>
        <name>FAD</name>
        <dbReference type="ChEBI" id="CHEBI:57692"/>
    </ligand>
</feature>
<gene>
    <name evidence="5" type="ORF">HCU73_04350</name>
</gene>
<feature type="binding site" evidence="3">
    <location>
        <position position="29"/>
    </location>
    <ligand>
        <name>FAD</name>
        <dbReference type="ChEBI" id="CHEBI:57692"/>
    </ligand>
</feature>
<evidence type="ECO:0000256" key="2">
    <source>
        <dbReference type="ARBA" id="ARBA00022827"/>
    </source>
</evidence>
<evidence type="ECO:0000313" key="6">
    <source>
        <dbReference type="Proteomes" id="UP000526408"/>
    </source>
</evidence>
<dbReference type="GO" id="GO:0003904">
    <property type="term" value="F:deoxyribodipyrimidine photo-lyase activity"/>
    <property type="evidence" value="ECO:0007669"/>
    <property type="project" value="TreeGrafter"/>
</dbReference>
<dbReference type="RefSeq" id="WP_168622155.1">
    <property type="nucleotide sequence ID" value="NZ_JAAZQQ010000001.1"/>
</dbReference>
<evidence type="ECO:0000256" key="3">
    <source>
        <dbReference type="PIRSR" id="PIRSR602081-1"/>
    </source>
</evidence>
<name>A0A7X6JYI1_9RHOB</name>
<dbReference type="AlphaFoldDB" id="A0A7X6JYI1"/>
<sequence length="401" mass="43811">MTGSPLPPATRTEALSRLARFLPHAGRDYAARRNHDLPGHPHVSGLSPFLRHRLLTEAEVLEAVLGRHSLQAAEKFVQEVVWRTYWKGWLELRPAVWSDYRDGLDRALSDGRMADRLAAAEAGATGIDGFDAWIAELVETGYLHNHARMWLASIWIFTLRLPWEAGADFFLRHLLDGDPASNTLSWRWVAGLQTPGKHYLARADNIARYTDGRFSPKGLFTDAAPLSGPPHPPRGPVPGGDTPAPGMRTGILLTEEDLAPGFLLPLPGPAPVGHAVLLSAAGRSPRPVAEGVLGFTAAAARDAADRWADRLGPRGPVADDPAAVVDWAVAEGIDQIVTPYAPVGPAATALARLDRRLSREGIRLVRVLRDYDRTAWPHATHGFFRFKERIPEIVAGLQAER</sequence>
<evidence type="ECO:0000313" key="5">
    <source>
        <dbReference type="EMBL" id="NKX43813.1"/>
    </source>
</evidence>
<evidence type="ECO:0000256" key="1">
    <source>
        <dbReference type="ARBA" id="ARBA00022630"/>
    </source>
</evidence>
<dbReference type="Gene3D" id="1.10.579.10">
    <property type="entry name" value="DNA Cyclobutane Dipyrimidine Photolyase, subunit A, domain 3"/>
    <property type="match status" value="1"/>
</dbReference>
<dbReference type="InterPro" id="IPR036134">
    <property type="entry name" value="Crypto/Photolyase_FAD-like_sf"/>
</dbReference>
<dbReference type="InterPro" id="IPR005101">
    <property type="entry name" value="Cryptochr/Photolyase_FAD-bd"/>
</dbReference>
<evidence type="ECO:0000259" key="4">
    <source>
        <dbReference type="Pfam" id="PF03441"/>
    </source>
</evidence>
<keyword evidence="6" id="KW-1185">Reference proteome</keyword>
<protein>
    <submittedName>
        <fullName evidence="5">DNA photolyase</fullName>
    </submittedName>
</protein>
<dbReference type="GO" id="GO:0071949">
    <property type="term" value="F:FAD binding"/>
    <property type="evidence" value="ECO:0007669"/>
    <property type="project" value="TreeGrafter"/>
</dbReference>
<reference evidence="5 6" key="1">
    <citation type="submission" date="2020-04" db="EMBL/GenBank/DDBJ databases">
        <authorList>
            <person name="Yoon J."/>
        </authorList>
    </citation>
    <scope>NUCLEOTIDE SEQUENCE [LARGE SCALE GENOMIC DNA]</scope>
    <source>
        <strain evidence="5 6">KMU-115</strain>
    </source>
</reference>
<comment type="caution">
    <text evidence="5">The sequence shown here is derived from an EMBL/GenBank/DDBJ whole genome shotgun (WGS) entry which is preliminary data.</text>
</comment>
<dbReference type="GO" id="GO:0003677">
    <property type="term" value="F:DNA binding"/>
    <property type="evidence" value="ECO:0007669"/>
    <property type="project" value="TreeGrafter"/>
</dbReference>
<dbReference type="Pfam" id="PF03441">
    <property type="entry name" value="FAD_binding_7"/>
    <property type="match status" value="1"/>
</dbReference>
<dbReference type="InterPro" id="IPR002081">
    <property type="entry name" value="Cryptochrome/DNA_photolyase_1"/>
</dbReference>
<dbReference type="EMBL" id="JAAZQQ010000001">
    <property type="protein sequence ID" value="NKX43813.1"/>
    <property type="molecule type" value="Genomic_DNA"/>
</dbReference>
<dbReference type="SUPFAM" id="SSF48173">
    <property type="entry name" value="Cryptochrome/photolyase FAD-binding domain"/>
    <property type="match status" value="1"/>
</dbReference>
<feature type="domain" description="Cryptochrome/DNA photolyase FAD-binding" evidence="4">
    <location>
        <begin position="76"/>
        <end position="206"/>
    </location>
</feature>
<dbReference type="PANTHER" id="PTHR11455">
    <property type="entry name" value="CRYPTOCHROME"/>
    <property type="match status" value="1"/>
</dbReference>
<accession>A0A7X6JYI1</accession>
<keyword evidence="5" id="KW-0456">Lyase</keyword>
<keyword evidence="2 3" id="KW-0274">FAD</keyword>
<organism evidence="5 6">
    <name type="scientific">Roseicyclus persicicus</name>
    <dbReference type="NCBI Taxonomy" id="2650661"/>
    <lineage>
        <taxon>Bacteria</taxon>
        <taxon>Pseudomonadati</taxon>
        <taxon>Pseudomonadota</taxon>
        <taxon>Alphaproteobacteria</taxon>
        <taxon>Rhodobacterales</taxon>
        <taxon>Roseobacteraceae</taxon>
        <taxon>Roseicyclus</taxon>
    </lineage>
</organism>
<proteinExistence type="predicted"/>
<comment type="cofactor">
    <cofactor evidence="3">
        <name>FAD</name>
        <dbReference type="ChEBI" id="CHEBI:57692"/>
    </cofactor>
    <text evidence="3">Binds 1 FAD per subunit.</text>
</comment>
<dbReference type="Proteomes" id="UP000526408">
    <property type="component" value="Unassembled WGS sequence"/>
</dbReference>
<feature type="binding site" evidence="3">
    <location>
        <begin position="176"/>
        <end position="178"/>
    </location>
    <ligand>
        <name>FAD</name>
        <dbReference type="ChEBI" id="CHEBI:57692"/>
    </ligand>
</feature>
<dbReference type="PANTHER" id="PTHR11455:SF9">
    <property type="entry name" value="CRYPTOCHROME CIRCADIAN CLOCK 5 ISOFORM X1"/>
    <property type="match status" value="1"/>
</dbReference>
<dbReference type="Gene3D" id="1.25.40.80">
    <property type="match status" value="1"/>
</dbReference>